<proteinExistence type="inferred from homology"/>
<dbReference type="OrthoDB" id="9788959at2"/>
<keyword evidence="4" id="KW-1185">Reference proteome</keyword>
<name>A0A4Q8QGX2_9FLAO</name>
<dbReference type="AlphaFoldDB" id="A0A4Q8QGX2"/>
<dbReference type="Pfam" id="PF00582">
    <property type="entry name" value="Usp"/>
    <property type="match status" value="1"/>
</dbReference>
<dbReference type="InterPro" id="IPR014729">
    <property type="entry name" value="Rossmann-like_a/b/a_fold"/>
</dbReference>
<protein>
    <submittedName>
        <fullName evidence="3">Universal stress protein</fullName>
    </submittedName>
</protein>
<dbReference type="PANTHER" id="PTHR46268">
    <property type="entry name" value="STRESS RESPONSE PROTEIN NHAX"/>
    <property type="match status" value="1"/>
</dbReference>
<dbReference type="RefSeq" id="WP_130612238.1">
    <property type="nucleotide sequence ID" value="NZ_SGIU01000001.1"/>
</dbReference>
<gene>
    <name evidence="3" type="ORF">EW142_08120</name>
</gene>
<dbReference type="Proteomes" id="UP000291981">
    <property type="component" value="Unassembled WGS sequence"/>
</dbReference>
<evidence type="ECO:0000259" key="2">
    <source>
        <dbReference type="Pfam" id="PF00582"/>
    </source>
</evidence>
<organism evidence="3 4">
    <name type="scientific">Flagellimonas allohymeniacidonis</name>
    <dbReference type="NCBI Taxonomy" id="2517819"/>
    <lineage>
        <taxon>Bacteria</taxon>
        <taxon>Pseudomonadati</taxon>
        <taxon>Bacteroidota</taxon>
        <taxon>Flavobacteriia</taxon>
        <taxon>Flavobacteriales</taxon>
        <taxon>Flavobacteriaceae</taxon>
        <taxon>Flagellimonas</taxon>
    </lineage>
</organism>
<evidence type="ECO:0000313" key="4">
    <source>
        <dbReference type="Proteomes" id="UP000291981"/>
    </source>
</evidence>
<evidence type="ECO:0000256" key="1">
    <source>
        <dbReference type="ARBA" id="ARBA00008791"/>
    </source>
</evidence>
<evidence type="ECO:0000313" key="3">
    <source>
        <dbReference type="EMBL" id="TAI49751.1"/>
    </source>
</evidence>
<accession>A0A4Q8QGX2</accession>
<dbReference type="PANTHER" id="PTHR46268:SF6">
    <property type="entry name" value="UNIVERSAL STRESS PROTEIN UP12"/>
    <property type="match status" value="1"/>
</dbReference>
<dbReference type="SUPFAM" id="SSF52402">
    <property type="entry name" value="Adenine nucleotide alpha hydrolases-like"/>
    <property type="match status" value="2"/>
</dbReference>
<reference evidence="3 4" key="1">
    <citation type="submission" date="2019-02" db="EMBL/GenBank/DDBJ databases">
        <title>Draft genome sequence of Muricauda sp. 176CP4-71.</title>
        <authorList>
            <person name="Park J.-S."/>
        </authorList>
    </citation>
    <scope>NUCLEOTIDE SEQUENCE [LARGE SCALE GENOMIC DNA]</scope>
    <source>
        <strain evidence="3 4">176CP4-71</strain>
    </source>
</reference>
<dbReference type="Gene3D" id="3.40.50.620">
    <property type="entry name" value="HUPs"/>
    <property type="match status" value="2"/>
</dbReference>
<sequence>MKNILFPTDFSNDAYNALHYATLLFASEKCTFYILNIYNENVALRSQRFLKEGGKVLIRQLAEESQEDLLKTVHRINRDTDNAKHIFKTVSKKGEMLEGILSSIHTLDIDLVAMGNKGKMGTKEMFLGGNTVRAIKKIEKCPVLMVPRETEFVPPKKIAFATHFMKDFERDVLDPLRYIAEMHEGTIHTVHVDEREELDEEQQTNRSRLIKELKGIPFETHWRPRYTEKSKVINDFVEDLNINLLIMINYEHSLLEKIIREPVISEITTHLNIPFLVIPSED</sequence>
<comment type="caution">
    <text evidence="3">The sequence shown here is derived from an EMBL/GenBank/DDBJ whole genome shotgun (WGS) entry which is preliminary data.</text>
</comment>
<dbReference type="EMBL" id="SGIU01000001">
    <property type="protein sequence ID" value="TAI49751.1"/>
    <property type="molecule type" value="Genomic_DNA"/>
</dbReference>
<dbReference type="CDD" id="cd00293">
    <property type="entry name" value="USP-like"/>
    <property type="match status" value="1"/>
</dbReference>
<feature type="domain" description="UspA" evidence="2">
    <location>
        <begin position="1"/>
        <end position="147"/>
    </location>
</feature>
<dbReference type="InterPro" id="IPR006016">
    <property type="entry name" value="UspA"/>
</dbReference>
<comment type="similarity">
    <text evidence="1">Belongs to the universal stress protein A family.</text>
</comment>